<dbReference type="CDD" id="cd00009">
    <property type="entry name" value="AAA"/>
    <property type="match status" value="1"/>
</dbReference>
<reference evidence="3 4" key="1">
    <citation type="journal article" date="2018" name="Sci. Rep.">
        <title>Comparative analysis of the Pocillopora damicornis genome highlights role of immune system in coral evolution.</title>
        <authorList>
            <person name="Cunning R."/>
            <person name="Bay R.A."/>
            <person name="Gillette P."/>
            <person name="Baker A.C."/>
            <person name="Traylor-Knowles N."/>
        </authorList>
    </citation>
    <scope>NUCLEOTIDE SEQUENCE [LARGE SCALE GENOMIC DNA]</scope>
    <source>
        <strain evidence="3">RSMAS</strain>
        <tissue evidence="3">Whole animal</tissue>
    </source>
</reference>
<comment type="caution">
    <text evidence="3">The sequence shown here is derived from an EMBL/GenBank/DDBJ whole genome shotgun (WGS) entry which is preliminary data.</text>
</comment>
<feature type="compositionally biased region" description="Polar residues" evidence="1">
    <location>
        <begin position="63"/>
        <end position="77"/>
    </location>
</feature>
<dbReference type="Gene3D" id="3.40.50.300">
    <property type="entry name" value="P-loop containing nucleotide triphosphate hydrolases"/>
    <property type="match status" value="2"/>
</dbReference>
<dbReference type="GO" id="GO:0004842">
    <property type="term" value="F:ubiquitin-protein transferase activity"/>
    <property type="evidence" value="ECO:0007669"/>
    <property type="project" value="InterPro"/>
</dbReference>
<dbReference type="PANTHER" id="PTHR22605:SF1">
    <property type="entry name" value="RZ-TYPE DOMAIN-CONTAINING PROTEIN"/>
    <property type="match status" value="1"/>
</dbReference>
<dbReference type="PANTHER" id="PTHR22605">
    <property type="entry name" value="RZ-TYPE DOMAIN-CONTAINING PROTEIN"/>
    <property type="match status" value="1"/>
</dbReference>
<feature type="compositionally biased region" description="Acidic residues" evidence="1">
    <location>
        <begin position="3516"/>
        <end position="3534"/>
    </location>
</feature>
<dbReference type="InterPro" id="IPR011704">
    <property type="entry name" value="ATPase_dyneun-rel_AAA"/>
</dbReference>
<dbReference type="SMART" id="SM00382">
    <property type="entry name" value="AAA"/>
    <property type="match status" value="2"/>
</dbReference>
<feature type="domain" description="AAA+ ATPase" evidence="2">
    <location>
        <begin position="2232"/>
        <end position="2370"/>
    </location>
</feature>
<dbReference type="FunFam" id="3.40.50.300:FF:003494">
    <property type="entry name" value="Predicted protein"/>
    <property type="match status" value="1"/>
</dbReference>
<sequence>MSGNDNSKANAGFDGPRPGGGQGGTSDSSSHGEQQKTDWPKKVGKMYEEYLVSCPGSHETIGNFGSTSPSESWNPLMSESGTSLSETEEEESIYPIEPSENRDQHLRCVFHLFLEEKVESVKIQTERPMLNGHITMNLDFHPEEKHWISRELFIPPDQHDNFHYRYVVKYKEGVGERIWKMVTFQRNDEKTLKEAKTRRLNSGRDQYDIFRNPHDKNRSTIFRGQFFYVDWLYQKLSRVGNLKEMLIECEHVGFGHASYSEKDIGIFFQWVAESTSQNLSPNHCVYLCSLLGQYMYRVRAISAEYFCRMLKEKAIDRLLSKLEHCSSEALPKSSAKFIKTVAEHLFKGGSSKGYIIFMKIFCNLLDLEYVMQVADKLYPKSYTDNQFDRQVPSLLESLKQVRDIDSRKRFCSYVIKHAPSVGCLWNLFDAMLQWCPDLLSILEEEFINVYLKFTLPQRARKPDFLQPCFWSAAPEKLKDKLASPFCEVLVEQISSGTTSTQERLDSLRSIALDPKLQSAGTFCRLIMNISSGKSKEMVSMILIFLKSGAFLNCWHEKFTHEDKLKISCNWIRSQSIGKPPSEQIIAAVEASVTIRATDAIKTDKTLCRALEERVDQMVLKENFQSIKDAVADAQNRSTTILPHLVALLRMAIKKQSVAGDHRSKYRQMIHLLGYNLSREREKILQKVTLNRAQEELLVSTVELIQMQGEGGKHVNVEKVLKAMISHRELWVPLLSAVHPKSTLPQHPTVSIAMNALRCLTDEQQRQGLRVEFLVTLKDDDIGLLAVYCVLVTHQDSTIDQNEKEEWKALLLSECKRAKIFCECFAKVEQAFRFLENVCDGCVMVSDADSIINEINSRKGVKANATLKDALDVSYWGTLEELIGSSETATKVRGSIIFANVAHLCLKENLASSQTALGEFADSSDIPQNEAAEVLHLLENEGLHQFKEACSSFTDSKKDPKIVDVDVLLSGIDNEEVLSRELREISSICGTPVPERKKEMLKNYLSFPLVRAKVQQLMSIYAALGFEDSEDEAVTKDLQDFLQVSSSPNGDLTLRGVSEIVGKKSVAMVNSELDDTLKTIMETLQMSSELISFMKETANEDIRILIDAVEEHSDQFVSEAIVSDLIDVHGFLRNILREAPKDPMRFLASLKKCYRKLEKKKEMAAKIKECGCNVHSLRGLYMNVANRGEMTKEIINNAVQKGCYIIKTNTDGSSDVQLSYRRNESAAKETTYNMTELHDLRSRALLILNTDKKQEQVDNLDDSSASVQSVNHTLPTFITQVEMITDIVNTVTLLRESGHPKYKSFWKKLTSPQEIESQALTLESTLQNWETLLKRLQEQYYFLNFFHPDQLRLLHKFFSKRLTNTQGQLSLTSSVHSLLRFVDPSIQREELYDFRSLYNEPKGDSGLEIDLRAIGEVLGSIFIPRQGTQWKKIPQRDLQRAVKPGELFVAVLEHGSQQTANVVMSLFESTTGSFPQPSQVLFCHSETSWEEVERLLKRSFEAHMHSTSVKLHCLANVENLSNDMQFELVTAIRTYQKKVEGPYLLALVCCGGIHHHIVDQFSTAAHNILGMSEPKLRDTFKEVFRYVFMVTSDLPGVGKTEAIHEHAASYKKKVLTVPISGPLSRKNLLKRLSGLSVSPHECIHFDVGEVDDPLVLDTMMFELVVVGMMSCGTELFHLPTKHVYIEIANTLRHWLQDSLPITKCFSPLHINLVGYGDLVVSQEPLSPVQVVCQYLQAYESGSLETKDLNLVDLKPLEFASRSVVTCKDVQSEAISKEQASEVLKKLHSCSRNDAEGMVERVEGMIQWADNNHLVIAFHRLEAFTISALYRDLSQVPSNVQKLLKVQAKKGEDIKDFAKLNHRELQDRLDLIVRTKPRQNDDGLQKLDYALTPDNILKMVLIIQRIKARIPVIVMGETGCGKTSLVRYLARTCGVPFHVFNFHAGVTEEEVIDFIDQRETEAKTGKEVWVFLDEINTCEYLGTINEVICHRSIKGKPITSNLVFIAACNPYRLRPPGKITTAGLSEKIETDQFSKLVYRVHPLPETMIDFVWDYGSLGKDDEHAYIGRMVEGIIGKPDDLLADLLCTSQQYIREVDGSPYCVSLRDAHRCIVLVKWFRKALKERNNLPLTKSGSNRTCQVIAPGLFNLERPFVLALAHCYQSRLPTAEARKGYQQRVAECFRKHKKYTFKEQSFEDIVRAEQEDYLERMELPEGTAKNGALRENVFVMLVCILNRIPVFVVGKPGCSKSLSMQIIRSNLRGKDAKDPFLKKLPQLYVVSHQGSESSTSDGILKVFEKARKYKEHNKSGDILPVVLLDEIGLAEVSQYNPLKVLHSLLEPGDGAFPDVAVVGISNWALDAAKMNRAIHLSRPEPDVDDLFDTGKSLREAGSGATASGVPRTRSGHIYRKDTYPNDKQLRCLAEAYHEYQGSQKYANFHGLRDYYSLIKCLSSNRNHNPSNDPLIEEKTQGIQHALQRNFGGVPSDVNNFQTLFHIRLRSLDLMEKTHHFKVTQLIRDNLHDKLARHLMIITNGDAAIGILDQTLQSLDKEKITIFGSRFEEDLSEEYNYRMLSRIILCMERDCVLILRDLENIYGSLYDMLNQNYTVVGGKRNCRVALGAFSNPMCQVHDGFRCIVLIDQRRVDFTDPPFLNRFEKQLLRFTDVLDGKQRIIINSLDEWVRSISTIPEFESQFHEEDMFVGFCGDTLPSLVLKNSQEEELGIDKILEKCKEDLMLVASPDGVLRSLKSSLAEKNFEEVQALYKTYFEMPLHNGLKEYLKHSLEDLQLDDDATSGIRLLIMTHSNIHVNVAQCLSGLLQCQTEKLSAFKSEKHLTKQLERFWKSSDTLLVLQCKPELDATHMLLAKSIIEQQRQKYEKELMEAAQSQIKHVCIIVHVQRESKANGVESQHWQFSFQSGWKQVTIDVLEPPALPITECLDVTVIDLMDTKSLSFTKVASNEFLWCFTRIKYPAIRQPSVDEILKIEELLRLPSNAKILECFKELVKRWLNKRLDDSFQHQEGRTWQFSVACDRQALIRSSHLILNIEDIPDPQGAESYFVPERHLQLKFPLAAIFCDKVDRIQPLFAEDQRQLLLNEANLDENSELHDVAVESQLHRFSAMIKEKIPQVVELEYLQQNIGDYVEDLIDMKTVHFSDVFFREERIEFLKSAMANDIKFRIDGDPARLITRLHSLFWLNETLYTAALQVYATCSKIKHVDLTKLFCKLSNVFEEILFQSKAQLQCEEIYEAQCISNYEKTEDIEVSCSVQNEQQNAESEHGTGEGFSALTLLENPTESLQLERCNEKTSGEQEKFELGNDKFQEVKGGQSGSLGKGMEEQKELVENVGVKSVDEPDQQGDEPQAVEEHLPSTDGSIKGHHYEELCGRERADNGENSKDIDEISRVQEPSGTAEVAEHQHSVETTSVNDGKNEEALTRVEDGDILGEAGRVEKGITIDDEHVEKQVHNSEGEEGEKAEEKIGQKNVSENEDTGEGIPVNIKKNEELGEEDHKFRVEDDKKAVDDQEEESDLENEHTEEESDPENEHTGDEISDDGAIDETRIGFDEILVETLCSALFPTSDVIESFEGPDNWQRTTSLFLSTVSRLQVESPAFHFLRVCYDFVTLLVLPESLEPYSLYMLGSFGVMGNSEGYLDSQDVFDRIVNVVDEVAKRGVQQERLEDFLMLYYGRCIDSNPDTPVLGSILARICRSGQKSLIQLAGPLVHRVFLVEEEFSPGVFEKLLDHPETIGDHPGLQKIGYALSTLPGDVELDSPFAVVCCDLINEVAFLDIDFSTVSGSEDRLLLNFRKACQIAMEPTEDVKASATEDEDVEQGPFHLLCAVAYLKAFLTSFCAFILENSSHLVEDGEFSMLINEINAAFTSNGADQLRDTRILELQVYFLKKLKKNLPMYQIYTLCQTSCKLPALKMIQWQDDNLVTKLSFDPFQSFSENSEVQAALATLLEKKNMKPFEDVIASMSQSVQIRVEAATVLAKSFFLVRSRRTLKDSEDKAIASIIERIKKVETPYANLLQRITGKKDFNALGLCISPESSPEDVHKSTLILHLCIILASSFTSTKKGTPAMMSYFVDPMASVNSCVLASGEGGSQPFKRHWNYDVTRQSKTTSSSWSCGTFYAVVGDGKEASCLNESEKKGIPNEASAQEGMLASKGYVTLLNSDDISLCVRQLKPAEFRILHLFVHAALYGGFALELFDNSSLGQFLNTKPKEGSPSEICFQQISNDLKVLCSILNAKEEEVLRFLHCALEECSSILTSASICSSPDERLSWEKKFASSIGPLLREFHPRKLLKRSVDASSSATQRKIEETDNLQFSEMNERNLHIPRLFRVTLPKTFNALKSYYMLTEDKERDKFPLLGLFLDFDDRLPLVGNLVHLVSWSRIVDSLLSRRLSRKDINKKIGDVIREKAKSPAEREQLKEAFENFTAAFEEMRPLLKEQLQKEVPYVSESSPISVCLVEKRDQGVFLCVAMEVLQKIQNDFMQKVLSIGATGKSSALIFLERDEGKCSIPMVHVQEAREKEIIQYQWSDAILRNSQRNTEYGHGKEVFYDLAKIEKEMAARFLVGKAFLSTFDGLREFIFSRELFHTCRGILDELQKLIPQQPLTEILRSGLVRQSEDSLESVQELLEHMEIVLCLLKRHQHGKPEEPLTEFTDKWLGGSRPFPKQLLPQPHSAIQLMHVVALYEFLEDTLAESAAKRVNDTYRASIPKEITDDLAKAAFFSGKSEADRSTLRAITIALRRFIFRYLSSEEMRPEPGEVLAERMRESSLWPMDLNKSGKSLGIESPENVLHLVFPESLTIGQTYQVLCFYQDRLKSLEEVKVVSRSPAPKGGRLSNVQRFRQVKKGRARFGYS</sequence>
<dbReference type="InterPro" id="IPR027417">
    <property type="entry name" value="P-loop_NTPase"/>
</dbReference>
<organism evidence="3 4">
    <name type="scientific">Pocillopora damicornis</name>
    <name type="common">Cauliflower coral</name>
    <name type="synonym">Millepora damicornis</name>
    <dbReference type="NCBI Taxonomy" id="46731"/>
    <lineage>
        <taxon>Eukaryota</taxon>
        <taxon>Metazoa</taxon>
        <taxon>Cnidaria</taxon>
        <taxon>Anthozoa</taxon>
        <taxon>Hexacorallia</taxon>
        <taxon>Scleractinia</taxon>
        <taxon>Astrocoeniina</taxon>
        <taxon>Pocilloporidae</taxon>
        <taxon>Pocillopora</taxon>
    </lineage>
</organism>
<dbReference type="FunFam" id="3.40.50.300:FF:003991">
    <property type="entry name" value="Predicted protein"/>
    <property type="match status" value="1"/>
</dbReference>
<dbReference type="InterPro" id="IPR003593">
    <property type="entry name" value="AAA+_ATPase"/>
</dbReference>
<feature type="compositionally biased region" description="Basic and acidic residues" evidence="1">
    <location>
        <begin position="33"/>
        <end position="42"/>
    </location>
</feature>
<dbReference type="InterPro" id="IPR031248">
    <property type="entry name" value="RNF213"/>
</dbReference>
<evidence type="ECO:0000259" key="2">
    <source>
        <dbReference type="SMART" id="SM00382"/>
    </source>
</evidence>
<protein>
    <recommendedName>
        <fullName evidence="2">AAA+ ATPase domain-containing protein</fullName>
    </recommendedName>
</protein>
<feature type="region of interest" description="Disordered" evidence="1">
    <location>
        <begin position="1"/>
        <end position="42"/>
    </location>
</feature>
<dbReference type="OrthoDB" id="10367790at2759"/>
<dbReference type="Pfam" id="PF07728">
    <property type="entry name" value="AAA_5"/>
    <property type="match status" value="1"/>
</dbReference>
<name>A0A3M6V5P3_POCDA</name>
<dbReference type="Proteomes" id="UP000275408">
    <property type="component" value="Unassembled WGS sequence"/>
</dbReference>
<feature type="compositionally biased region" description="Basic and acidic residues" evidence="1">
    <location>
        <begin position="3441"/>
        <end position="3462"/>
    </location>
</feature>
<gene>
    <name evidence="3" type="ORF">pdam_00007395</name>
</gene>
<dbReference type="SUPFAM" id="SSF52540">
    <property type="entry name" value="P-loop containing nucleoside triphosphate hydrolases"/>
    <property type="match status" value="2"/>
</dbReference>
<feature type="compositionally biased region" description="Basic and acidic residues" evidence="1">
    <location>
        <begin position="3493"/>
        <end position="3515"/>
    </location>
</feature>
<keyword evidence="4" id="KW-1185">Reference proteome</keyword>
<evidence type="ECO:0000256" key="1">
    <source>
        <dbReference type="SAM" id="MobiDB-lite"/>
    </source>
</evidence>
<proteinExistence type="predicted"/>
<feature type="region of interest" description="Disordered" evidence="1">
    <location>
        <begin position="3342"/>
        <end position="3547"/>
    </location>
</feature>
<evidence type="ECO:0000313" key="4">
    <source>
        <dbReference type="Proteomes" id="UP000275408"/>
    </source>
</evidence>
<accession>A0A3M6V5P3</accession>
<dbReference type="EMBL" id="RCHS01000065">
    <property type="protein sequence ID" value="RMX61266.1"/>
    <property type="molecule type" value="Genomic_DNA"/>
</dbReference>
<dbReference type="GO" id="GO:0016887">
    <property type="term" value="F:ATP hydrolysis activity"/>
    <property type="evidence" value="ECO:0007669"/>
    <property type="project" value="InterPro"/>
</dbReference>
<dbReference type="GO" id="GO:0005524">
    <property type="term" value="F:ATP binding"/>
    <property type="evidence" value="ECO:0007669"/>
    <property type="project" value="InterPro"/>
</dbReference>
<feature type="region of interest" description="Disordered" evidence="1">
    <location>
        <begin position="61"/>
        <end position="88"/>
    </location>
</feature>
<feature type="compositionally biased region" description="Basic and acidic residues" evidence="1">
    <location>
        <begin position="3372"/>
        <end position="3397"/>
    </location>
</feature>
<feature type="compositionally biased region" description="Basic and acidic residues" evidence="1">
    <location>
        <begin position="3422"/>
        <end position="3433"/>
    </location>
</feature>
<feature type="domain" description="AAA+ ATPase" evidence="2">
    <location>
        <begin position="1906"/>
        <end position="2032"/>
    </location>
</feature>
<evidence type="ECO:0000313" key="3">
    <source>
        <dbReference type="EMBL" id="RMX61266.1"/>
    </source>
</evidence>